<dbReference type="Pfam" id="PF24883">
    <property type="entry name" value="NPHP3_N"/>
    <property type="match status" value="1"/>
</dbReference>
<dbReference type="InterPro" id="IPR027417">
    <property type="entry name" value="P-loop_NTPase"/>
</dbReference>
<organism evidence="3 4">
    <name type="scientific">Sporothrix bragantina</name>
    <dbReference type="NCBI Taxonomy" id="671064"/>
    <lineage>
        <taxon>Eukaryota</taxon>
        <taxon>Fungi</taxon>
        <taxon>Dikarya</taxon>
        <taxon>Ascomycota</taxon>
        <taxon>Pezizomycotina</taxon>
        <taxon>Sordariomycetes</taxon>
        <taxon>Sordariomycetidae</taxon>
        <taxon>Ophiostomatales</taxon>
        <taxon>Ophiostomataceae</taxon>
        <taxon>Sporothrix</taxon>
    </lineage>
</organism>
<name>A0ABP0B1Y0_9PEZI</name>
<evidence type="ECO:0000313" key="3">
    <source>
        <dbReference type="EMBL" id="CAK7213482.1"/>
    </source>
</evidence>
<dbReference type="EMBL" id="CAWUHC010000010">
    <property type="protein sequence ID" value="CAK7213482.1"/>
    <property type="molecule type" value="Genomic_DNA"/>
</dbReference>
<evidence type="ECO:0000313" key="4">
    <source>
        <dbReference type="Proteomes" id="UP001642406"/>
    </source>
</evidence>
<protein>
    <recommendedName>
        <fullName evidence="2">Nephrocystin 3-like N-terminal domain-containing protein</fullName>
    </recommendedName>
</protein>
<dbReference type="PANTHER" id="PTHR10039">
    <property type="entry name" value="AMELOGENIN"/>
    <property type="match status" value="1"/>
</dbReference>
<gene>
    <name evidence="3" type="ORF">SBRCBS47491_001815</name>
</gene>
<evidence type="ECO:0000259" key="2">
    <source>
        <dbReference type="Pfam" id="PF24883"/>
    </source>
</evidence>
<evidence type="ECO:0000256" key="1">
    <source>
        <dbReference type="ARBA" id="ARBA00022737"/>
    </source>
</evidence>
<dbReference type="SUPFAM" id="SSF52540">
    <property type="entry name" value="P-loop containing nucleoside triphosphate hydrolases"/>
    <property type="match status" value="1"/>
</dbReference>
<reference evidence="3 4" key="1">
    <citation type="submission" date="2024-01" db="EMBL/GenBank/DDBJ databases">
        <authorList>
            <person name="Allen C."/>
            <person name="Tagirdzhanova G."/>
        </authorList>
    </citation>
    <scope>NUCLEOTIDE SEQUENCE [LARGE SCALE GENOMIC DNA]</scope>
</reference>
<dbReference type="InterPro" id="IPR056884">
    <property type="entry name" value="NPHP3-like_N"/>
</dbReference>
<comment type="caution">
    <text evidence="3">The sequence shown here is derived from an EMBL/GenBank/DDBJ whole genome shotgun (WGS) entry which is preliminary data.</text>
</comment>
<dbReference type="PANTHER" id="PTHR10039:SF14">
    <property type="entry name" value="NACHT DOMAIN-CONTAINING PROTEIN"/>
    <property type="match status" value="1"/>
</dbReference>
<proteinExistence type="predicted"/>
<dbReference type="Proteomes" id="UP001642406">
    <property type="component" value="Unassembled WGS sequence"/>
</dbReference>
<dbReference type="Gene3D" id="3.40.50.300">
    <property type="entry name" value="P-loop containing nucleotide triphosphate hydrolases"/>
    <property type="match status" value="1"/>
</dbReference>
<keyword evidence="4" id="KW-1185">Reference proteome</keyword>
<keyword evidence="1" id="KW-0677">Repeat</keyword>
<feature type="domain" description="Nephrocystin 3-like N-terminal" evidence="2">
    <location>
        <begin position="116"/>
        <end position="272"/>
    </location>
</feature>
<accession>A0ABP0B1Y0</accession>
<sequence>MVLFFEDMLSFYLAMLNFFTKTKWKQLFDTIWPKHRIKIDLIVENLRKHVNLIRNNATVLEIQDARKARNEARDHYERTLASQEHENFVGLKERVAAELYDKKLDWFRNRTVANCAEWLFQNDGFVEWLDSTKSSVSWFWLQGIPGAGKTYLAAAAIDHIKQQHRTLFAFASYLNKNNSTALSIIQTFIFQAAEANSEFQSHLVESVERELRGNTGYAAGILKSYVKMADGPTYIVMDGLDEMDEDERQILLWQLDGLAKHCENLRLLISSRAEDDISRALRNTATSVQVHEQNGMFLYARIVLDGLEHMITIDEIRDELAVLPTDLNDAYIFSAKIDNHIEKSTVNEGLAATLIAYLASGVLNLDLSDEQIDMNLLEGDYRDTWVDRDPLVTSKMLMLIQQRHNALVSHGEANPEVMAKIQRHYGFHVFKCPYPFCMSNRSGFDKEEDLNVHLADHERDWKCIVPGCLFTSLGFTTRHARDEHWAKVHLEIGSHLLSVMNNGTNAINFDTLSVDDASRILFQLVTEKDAGRLKRLLASPGGKQLNKDAIAAARQYAARDLGSQAMTEALMPAGERHLPADILAFAVNSQDIEFVRSSLVRASSQDSAGLIRVVLGSASDDIYTLWEEHFFRTLERKRRRERQKALRRLWHGSA</sequence>